<organism evidence="1 2">
    <name type="scientific">Ajellomyces capsulatus (strain H88)</name>
    <name type="common">Darling's disease fungus</name>
    <name type="synonym">Histoplasma capsulatum</name>
    <dbReference type="NCBI Taxonomy" id="544711"/>
    <lineage>
        <taxon>Eukaryota</taxon>
        <taxon>Fungi</taxon>
        <taxon>Dikarya</taxon>
        <taxon>Ascomycota</taxon>
        <taxon>Pezizomycotina</taxon>
        <taxon>Eurotiomycetes</taxon>
        <taxon>Eurotiomycetidae</taxon>
        <taxon>Onygenales</taxon>
        <taxon>Ajellomycetaceae</taxon>
        <taxon>Histoplasma</taxon>
    </lineage>
</organism>
<dbReference type="VEuPathDB" id="FungiDB:I7I53_01309"/>
<protein>
    <submittedName>
        <fullName evidence="1">Uncharacterized protein</fullName>
    </submittedName>
</protein>
<gene>
    <name evidence="1" type="ORF">I7I53_01309</name>
</gene>
<evidence type="ECO:0000313" key="2">
    <source>
        <dbReference type="Proteomes" id="UP000663419"/>
    </source>
</evidence>
<name>A0A8A1LLJ1_AJEC8</name>
<reference evidence="1" key="1">
    <citation type="submission" date="2021-01" db="EMBL/GenBank/DDBJ databases">
        <title>Chromosome-level genome assembly of a human fungal pathogen reveals clustering of transcriptionally co-regulated genes.</title>
        <authorList>
            <person name="Voorhies M."/>
            <person name="Cohen S."/>
            <person name="Shea T.P."/>
            <person name="Petrus S."/>
            <person name="Munoz J.F."/>
            <person name="Poplawski S."/>
            <person name="Goldman W.E."/>
            <person name="Michael T."/>
            <person name="Cuomo C.A."/>
            <person name="Sil A."/>
            <person name="Beyhan S."/>
        </authorList>
    </citation>
    <scope>NUCLEOTIDE SEQUENCE</scope>
    <source>
        <strain evidence="1">H88</strain>
    </source>
</reference>
<evidence type="ECO:0000313" key="1">
    <source>
        <dbReference type="EMBL" id="QSS53905.1"/>
    </source>
</evidence>
<sequence>MVDSCRYFSPKMVTLCPKAGFGHFQILAGWLRILSAVSAWWSQPQAGQIPDTLPPMIANRSDTFCRAICQRALSLF</sequence>
<dbReference type="EMBL" id="CP069104">
    <property type="protein sequence ID" value="QSS53905.1"/>
    <property type="molecule type" value="Genomic_DNA"/>
</dbReference>
<dbReference type="AlphaFoldDB" id="A0A8A1LLJ1"/>
<proteinExistence type="predicted"/>
<dbReference type="Proteomes" id="UP000663419">
    <property type="component" value="Chromosome 3"/>
</dbReference>
<accession>A0A8A1LLJ1</accession>